<dbReference type="InterPro" id="IPR001917">
    <property type="entry name" value="Aminotrans_II_pyridoxalP_BS"/>
</dbReference>
<dbReference type="PROSITE" id="PS00599">
    <property type="entry name" value="AA_TRANSFER_CLASS_2"/>
    <property type="match status" value="1"/>
</dbReference>
<dbReference type="RefSeq" id="WP_184528155.1">
    <property type="nucleotide sequence ID" value="NZ_JACHGK010000013.1"/>
</dbReference>
<dbReference type="GO" id="GO:0030170">
    <property type="term" value="F:pyridoxal phosphate binding"/>
    <property type="evidence" value="ECO:0007669"/>
    <property type="project" value="InterPro"/>
</dbReference>
<evidence type="ECO:0000313" key="7">
    <source>
        <dbReference type="EMBL" id="MBB6446822.1"/>
    </source>
</evidence>
<dbReference type="InterPro" id="IPR050087">
    <property type="entry name" value="AON_synthase_class-II"/>
</dbReference>
<sequence>MDVFKKCFDYEFVKFLKANNRYPYFEPIQERHGTEATVRSKDVMMLGSNDYLGLSTDSRVVEAALAATVKYGTSVSGSRLLNGTLSLHEELEERLARFLKREKAIVFSTGYQTNLGTISALLGRNDVAIIDRNAHASIVDGTRLGFGKLKRFKHNDTEDLEKILQSFPENIGKLIIVDGVYSMEGNLAKLKEIVQLKKKYKARLLVDDAHGIGILGENGRGTCEHFGIENEIDIITGTFSKSFGSLGGFAAGDKDVIDYIKHNGRSMIFSASMTPASTAAVLMSLEVMETEPGRRRLLQANAERFSNHLTDLGFNIGHSETPIIPIYIDDTMRTFQFWQELMNKGVYTNPIIAPAVPEGNELLRTSVMATHTEQQLNHVLNILEDVTRENGFLAGKVQV</sequence>
<organism evidence="7 8">
    <name type="scientific">Bacillus benzoevorans</name>
    <dbReference type="NCBI Taxonomy" id="1456"/>
    <lineage>
        <taxon>Bacteria</taxon>
        <taxon>Bacillati</taxon>
        <taxon>Bacillota</taxon>
        <taxon>Bacilli</taxon>
        <taxon>Bacillales</taxon>
        <taxon>Bacillaceae</taxon>
        <taxon>Bacillus</taxon>
    </lineage>
</organism>
<evidence type="ECO:0000259" key="6">
    <source>
        <dbReference type="Pfam" id="PF00155"/>
    </source>
</evidence>
<dbReference type="PANTHER" id="PTHR13693">
    <property type="entry name" value="CLASS II AMINOTRANSFERASE/8-AMINO-7-OXONONANOATE SYNTHASE"/>
    <property type="match status" value="1"/>
</dbReference>
<name>A0A7X0HVR3_9BACI</name>
<evidence type="ECO:0000256" key="2">
    <source>
        <dbReference type="ARBA" id="ARBA00011738"/>
    </source>
</evidence>
<dbReference type="PANTHER" id="PTHR13693:SF3">
    <property type="entry name" value="LD36009P"/>
    <property type="match status" value="1"/>
</dbReference>
<dbReference type="Gene3D" id="3.40.640.10">
    <property type="entry name" value="Type I PLP-dependent aspartate aminotransferase-like (Major domain)"/>
    <property type="match status" value="1"/>
</dbReference>
<dbReference type="EMBL" id="JACHGK010000013">
    <property type="protein sequence ID" value="MBB6446822.1"/>
    <property type="molecule type" value="Genomic_DNA"/>
</dbReference>
<evidence type="ECO:0000313" key="8">
    <source>
        <dbReference type="Proteomes" id="UP000531594"/>
    </source>
</evidence>
<dbReference type="InterPro" id="IPR004839">
    <property type="entry name" value="Aminotransferase_I/II_large"/>
</dbReference>
<dbReference type="AlphaFoldDB" id="A0A7X0HVR3"/>
<feature type="domain" description="Aminotransferase class I/classII large" evidence="6">
    <location>
        <begin position="41"/>
        <end position="381"/>
    </location>
</feature>
<comment type="similarity">
    <text evidence="5">Belongs to the class-II pyridoxal-phosphate-dependent aminotransferase family.</text>
</comment>
<evidence type="ECO:0000256" key="3">
    <source>
        <dbReference type="ARBA" id="ARBA00022679"/>
    </source>
</evidence>
<dbReference type="Proteomes" id="UP000531594">
    <property type="component" value="Unassembled WGS sequence"/>
</dbReference>
<keyword evidence="4 5" id="KW-0663">Pyridoxal phosphate</keyword>
<reference evidence="7 8" key="1">
    <citation type="submission" date="2020-08" db="EMBL/GenBank/DDBJ databases">
        <title>Genomic Encyclopedia of Type Strains, Phase IV (KMG-IV): sequencing the most valuable type-strain genomes for metagenomic binning, comparative biology and taxonomic classification.</title>
        <authorList>
            <person name="Goeker M."/>
        </authorList>
    </citation>
    <scope>NUCLEOTIDE SEQUENCE [LARGE SCALE GENOMIC DNA]</scope>
    <source>
        <strain evidence="7 8">DSM 5391</strain>
    </source>
</reference>
<keyword evidence="8" id="KW-1185">Reference proteome</keyword>
<accession>A0A7X0HVR3</accession>
<keyword evidence="3" id="KW-0808">Transferase</keyword>
<dbReference type="InterPro" id="IPR015422">
    <property type="entry name" value="PyrdxlP-dep_Trfase_small"/>
</dbReference>
<evidence type="ECO:0000256" key="4">
    <source>
        <dbReference type="ARBA" id="ARBA00022898"/>
    </source>
</evidence>
<dbReference type="InterPro" id="IPR015424">
    <property type="entry name" value="PyrdxlP-dep_Trfase"/>
</dbReference>
<dbReference type="SUPFAM" id="SSF53383">
    <property type="entry name" value="PLP-dependent transferases"/>
    <property type="match status" value="1"/>
</dbReference>
<evidence type="ECO:0000256" key="1">
    <source>
        <dbReference type="ARBA" id="ARBA00001933"/>
    </source>
</evidence>
<protein>
    <submittedName>
        <fullName evidence="7">8-amino-7-oxononanoate synthase</fullName>
    </submittedName>
</protein>
<comment type="caution">
    <text evidence="7">The sequence shown here is derived from an EMBL/GenBank/DDBJ whole genome shotgun (WGS) entry which is preliminary data.</text>
</comment>
<proteinExistence type="inferred from homology"/>
<dbReference type="CDD" id="cd06454">
    <property type="entry name" value="KBL_like"/>
    <property type="match status" value="1"/>
</dbReference>
<comment type="subunit">
    <text evidence="2">Homodimer.</text>
</comment>
<comment type="cofactor">
    <cofactor evidence="1 5">
        <name>pyridoxal 5'-phosphate</name>
        <dbReference type="ChEBI" id="CHEBI:597326"/>
    </cofactor>
</comment>
<evidence type="ECO:0000256" key="5">
    <source>
        <dbReference type="RuleBase" id="RU003693"/>
    </source>
</evidence>
<gene>
    <name evidence="7" type="ORF">HNR53_003486</name>
</gene>
<dbReference type="Pfam" id="PF00155">
    <property type="entry name" value="Aminotran_1_2"/>
    <property type="match status" value="1"/>
</dbReference>
<dbReference type="InterPro" id="IPR015421">
    <property type="entry name" value="PyrdxlP-dep_Trfase_major"/>
</dbReference>
<dbReference type="GO" id="GO:0016740">
    <property type="term" value="F:transferase activity"/>
    <property type="evidence" value="ECO:0007669"/>
    <property type="project" value="UniProtKB-KW"/>
</dbReference>
<dbReference type="Gene3D" id="3.90.1150.10">
    <property type="entry name" value="Aspartate Aminotransferase, domain 1"/>
    <property type="match status" value="1"/>
</dbReference>